<keyword evidence="2" id="KW-1133">Transmembrane helix</keyword>
<evidence type="ECO:0000256" key="1">
    <source>
        <dbReference type="SAM" id="MobiDB-lite"/>
    </source>
</evidence>
<dbReference type="RefSeq" id="WP_058025613.1">
    <property type="nucleotide sequence ID" value="NZ_LNDJ01000106.1"/>
</dbReference>
<evidence type="ECO:0000313" key="3">
    <source>
        <dbReference type="EMBL" id="KRU21577.1"/>
    </source>
</evidence>
<protein>
    <submittedName>
        <fullName evidence="3">Uncharacterized protein</fullName>
    </submittedName>
</protein>
<proteinExistence type="predicted"/>
<comment type="caution">
    <text evidence="3">The sequence shown here is derived from an EMBL/GenBank/DDBJ whole genome shotgun (WGS) entry which is preliminary data.</text>
</comment>
<dbReference type="STRING" id="554343.AS194_11810"/>
<feature type="transmembrane region" description="Helical" evidence="2">
    <location>
        <begin position="50"/>
        <end position="69"/>
    </location>
</feature>
<sequence>MSLFKWQKSRQEKITDIEFEAPTDTTQNSESGDTLGTLGDMPITGHLIELRTHLIKICVVVLIIFLGRVEHWRQINGKKNSERLIFKFSHKKDIVRYAPHHAQR</sequence>
<keyword evidence="2" id="KW-0472">Membrane</keyword>
<reference evidence="3 4" key="1">
    <citation type="submission" date="2015-11" db="EMBL/GenBank/DDBJ databases">
        <title>Permanent draft genome of Psychrobacter piscatorii LQ58.</title>
        <authorList>
            <person name="Zhou M."/>
            <person name="Dong B."/>
            <person name="Liu Q."/>
        </authorList>
    </citation>
    <scope>NUCLEOTIDE SEQUENCE [LARGE SCALE GENOMIC DNA]</scope>
    <source>
        <strain evidence="3 4">LQ58</strain>
    </source>
</reference>
<organism evidence="3 4">
    <name type="scientific">Psychrobacter piscatorii</name>
    <dbReference type="NCBI Taxonomy" id="554343"/>
    <lineage>
        <taxon>Bacteria</taxon>
        <taxon>Pseudomonadati</taxon>
        <taxon>Pseudomonadota</taxon>
        <taxon>Gammaproteobacteria</taxon>
        <taxon>Moraxellales</taxon>
        <taxon>Moraxellaceae</taxon>
        <taxon>Psychrobacter</taxon>
    </lineage>
</organism>
<feature type="compositionally biased region" description="Polar residues" evidence="1">
    <location>
        <begin position="23"/>
        <end position="34"/>
    </location>
</feature>
<feature type="region of interest" description="Disordered" evidence="1">
    <location>
        <begin position="17"/>
        <end position="36"/>
    </location>
</feature>
<evidence type="ECO:0000256" key="2">
    <source>
        <dbReference type="SAM" id="Phobius"/>
    </source>
</evidence>
<accession>A0A0T6DNM7</accession>
<gene>
    <name evidence="3" type="ORF">AS194_11810</name>
</gene>
<dbReference type="AlphaFoldDB" id="A0A0T6DNM7"/>
<dbReference type="EMBL" id="LNDJ01000106">
    <property type="protein sequence ID" value="KRU21577.1"/>
    <property type="molecule type" value="Genomic_DNA"/>
</dbReference>
<evidence type="ECO:0000313" key="4">
    <source>
        <dbReference type="Proteomes" id="UP000051202"/>
    </source>
</evidence>
<name>A0A0T6DNM7_9GAMM</name>
<dbReference type="Proteomes" id="UP000051202">
    <property type="component" value="Unassembled WGS sequence"/>
</dbReference>
<keyword evidence="4" id="KW-1185">Reference proteome</keyword>
<keyword evidence="2" id="KW-0812">Transmembrane</keyword>